<comment type="caution">
    <text evidence="2">The sequence shown here is derived from an EMBL/GenBank/DDBJ whole genome shotgun (WGS) entry which is preliminary data.</text>
</comment>
<proteinExistence type="predicted"/>
<sequence>MTRDTGRKPGGQGNAVKSAVFSGQKYPAGQREHAARPVRRRPGRAASPLRPRGSNEPVGTDLRLSLEEEEKKPLDGRVRAAAPQNRPAGHGLQPETPVTRACGNTPTCWTHEALLRLAEARLRAVRAGGAGKDALHAAAEAVVPGRTGLDASSRQAVGPREAVVTLR</sequence>
<keyword evidence="3" id="KW-1185">Reference proteome</keyword>
<protein>
    <submittedName>
        <fullName evidence="2">Uncharacterized protein</fullName>
    </submittedName>
</protein>
<dbReference type="AlphaFoldDB" id="A0A4Z2FZC1"/>
<feature type="region of interest" description="Disordered" evidence="1">
    <location>
        <begin position="1"/>
        <end position="100"/>
    </location>
</feature>
<dbReference type="Proteomes" id="UP000314294">
    <property type="component" value="Unassembled WGS sequence"/>
</dbReference>
<feature type="compositionally biased region" description="Basic and acidic residues" evidence="1">
    <location>
        <begin position="64"/>
        <end position="78"/>
    </location>
</feature>
<reference evidence="2 3" key="1">
    <citation type="submission" date="2019-03" db="EMBL/GenBank/DDBJ databases">
        <title>First draft genome of Liparis tanakae, snailfish: a comprehensive survey of snailfish specific genes.</title>
        <authorList>
            <person name="Kim W."/>
            <person name="Song I."/>
            <person name="Jeong J.-H."/>
            <person name="Kim D."/>
            <person name="Kim S."/>
            <person name="Ryu S."/>
            <person name="Song J.Y."/>
            <person name="Lee S.K."/>
        </authorList>
    </citation>
    <scope>NUCLEOTIDE SEQUENCE [LARGE SCALE GENOMIC DNA]</scope>
    <source>
        <tissue evidence="2">Muscle</tissue>
    </source>
</reference>
<evidence type="ECO:0000256" key="1">
    <source>
        <dbReference type="SAM" id="MobiDB-lite"/>
    </source>
</evidence>
<evidence type="ECO:0000313" key="3">
    <source>
        <dbReference type="Proteomes" id="UP000314294"/>
    </source>
</evidence>
<gene>
    <name evidence="2" type="ORF">EYF80_043241</name>
</gene>
<evidence type="ECO:0000313" key="2">
    <source>
        <dbReference type="EMBL" id="TNN46567.1"/>
    </source>
</evidence>
<name>A0A4Z2FZC1_9TELE</name>
<dbReference type="EMBL" id="SRLO01000783">
    <property type="protein sequence ID" value="TNN46567.1"/>
    <property type="molecule type" value="Genomic_DNA"/>
</dbReference>
<organism evidence="2 3">
    <name type="scientific">Liparis tanakae</name>
    <name type="common">Tanaka's snailfish</name>
    <dbReference type="NCBI Taxonomy" id="230148"/>
    <lineage>
        <taxon>Eukaryota</taxon>
        <taxon>Metazoa</taxon>
        <taxon>Chordata</taxon>
        <taxon>Craniata</taxon>
        <taxon>Vertebrata</taxon>
        <taxon>Euteleostomi</taxon>
        <taxon>Actinopterygii</taxon>
        <taxon>Neopterygii</taxon>
        <taxon>Teleostei</taxon>
        <taxon>Neoteleostei</taxon>
        <taxon>Acanthomorphata</taxon>
        <taxon>Eupercaria</taxon>
        <taxon>Perciformes</taxon>
        <taxon>Cottioidei</taxon>
        <taxon>Cottales</taxon>
        <taxon>Liparidae</taxon>
        <taxon>Liparis</taxon>
    </lineage>
</organism>
<accession>A0A4Z2FZC1</accession>